<comment type="caution">
    <text evidence="2">The sequence shown here is derived from an EMBL/GenBank/DDBJ whole genome shotgun (WGS) entry which is preliminary data.</text>
</comment>
<dbReference type="SUPFAM" id="SSF81901">
    <property type="entry name" value="HCP-like"/>
    <property type="match status" value="1"/>
</dbReference>
<dbReference type="Gene3D" id="1.25.40.10">
    <property type="entry name" value="Tetratricopeptide repeat domain"/>
    <property type="match status" value="2"/>
</dbReference>
<dbReference type="Pfam" id="PF08238">
    <property type="entry name" value="Sel1"/>
    <property type="match status" value="5"/>
</dbReference>
<dbReference type="InterPro" id="IPR011990">
    <property type="entry name" value="TPR-like_helical_dom_sf"/>
</dbReference>
<dbReference type="InterPro" id="IPR050767">
    <property type="entry name" value="Sel1_AlgK"/>
</dbReference>
<dbReference type="PANTHER" id="PTHR11102">
    <property type="entry name" value="SEL-1-LIKE PROTEIN"/>
    <property type="match status" value="1"/>
</dbReference>
<keyword evidence="1" id="KW-1133">Transmembrane helix</keyword>
<dbReference type="AlphaFoldDB" id="A0A9D1Q7J7"/>
<reference evidence="2" key="1">
    <citation type="journal article" date="2021" name="PeerJ">
        <title>Extensive microbial diversity within the chicken gut microbiome revealed by metagenomics and culture.</title>
        <authorList>
            <person name="Gilroy R."/>
            <person name="Ravi A."/>
            <person name="Getino M."/>
            <person name="Pursley I."/>
            <person name="Horton D.L."/>
            <person name="Alikhan N.F."/>
            <person name="Baker D."/>
            <person name="Gharbi K."/>
            <person name="Hall N."/>
            <person name="Watson M."/>
            <person name="Adriaenssens E.M."/>
            <person name="Foster-Nyarko E."/>
            <person name="Jarju S."/>
            <person name="Secka A."/>
            <person name="Antonio M."/>
            <person name="Oren A."/>
            <person name="Chaudhuri R.R."/>
            <person name="La Ragione R."/>
            <person name="Hildebrand F."/>
            <person name="Pallen M.J."/>
        </authorList>
    </citation>
    <scope>NUCLEOTIDE SEQUENCE</scope>
    <source>
        <strain evidence="2">CHK160-9182</strain>
    </source>
</reference>
<feature type="transmembrane region" description="Helical" evidence="1">
    <location>
        <begin position="12"/>
        <end position="37"/>
    </location>
</feature>
<dbReference type="Proteomes" id="UP000823934">
    <property type="component" value="Unassembled WGS sequence"/>
</dbReference>
<dbReference type="PANTHER" id="PTHR11102:SF160">
    <property type="entry name" value="ERAD-ASSOCIATED E3 UBIQUITIN-PROTEIN LIGASE COMPONENT HRD3"/>
    <property type="match status" value="1"/>
</dbReference>
<dbReference type="InterPro" id="IPR006597">
    <property type="entry name" value="Sel1-like"/>
</dbReference>
<sequence>MIPFNPAVFVYLYIAEMLLWITPLLILMTLLIVVRIFYVARKEQLPILKSFWQHKIFAVFTLFILIITAISSFIAWEFLTIKRELQAINKPDSKYAQQERHQKMRQNFVLEHDHQYGEFIFPKGTLINRYDPSDSGEESYPLILSGLRYAQFPEPIDIAGILATKIEATRGLVELAEDQEVGPIHYYSSKYGEYGGWVEDRTTPTMFCPKRSIALFEKPSGPSINLDDEFWWRDKDGLEAHFKPSEWQFRSCDNRFEIDILPAFGTPEAIALEEAEDVRRAAEDRVPQTIVKDGIVMDAEPVEFTISFYLEAMNHYHFSAKKSGLAEDYEKAYQLFLQAAENGEEEAYYYLGIMNLYGEGVPKNMEEALVWLNKAADSGDTAAASVIGSVYLKYETFQDYAQALDIFKKVAEKGDPAAEFYLGMMYAEGLGVEQNYETALIWLKKAAHLQHGFGMTGQHHLSVLAAMNVGQIYAEGLIGEKDPKAAELWFEKACYLDAKEACQLLEEIKQSL</sequence>
<keyword evidence="1" id="KW-0812">Transmembrane</keyword>
<keyword evidence="1" id="KW-0472">Membrane</keyword>
<organism evidence="2 3">
    <name type="scientific">Candidatus Ignatzschineria merdigallinarum</name>
    <dbReference type="NCBI Taxonomy" id="2838621"/>
    <lineage>
        <taxon>Bacteria</taxon>
        <taxon>Pseudomonadati</taxon>
        <taxon>Pseudomonadota</taxon>
        <taxon>Gammaproteobacteria</taxon>
        <taxon>Cardiobacteriales</taxon>
        <taxon>Ignatzschineriaceae</taxon>
        <taxon>Ignatzschineria</taxon>
    </lineage>
</organism>
<protein>
    <submittedName>
        <fullName evidence="2">SEL1-like repeat protein</fullName>
    </submittedName>
</protein>
<proteinExistence type="predicted"/>
<evidence type="ECO:0000313" key="3">
    <source>
        <dbReference type="Proteomes" id="UP000823934"/>
    </source>
</evidence>
<evidence type="ECO:0000256" key="1">
    <source>
        <dbReference type="SAM" id="Phobius"/>
    </source>
</evidence>
<accession>A0A9D1Q7J7</accession>
<dbReference type="EMBL" id="DXHP01000213">
    <property type="protein sequence ID" value="HIW07611.1"/>
    <property type="molecule type" value="Genomic_DNA"/>
</dbReference>
<feature type="transmembrane region" description="Helical" evidence="1">
    <location>
        <begin position="57"/>
        <end position="79"/>
    </location>
</feature>
<gene>
    <name evidence="2" type="ORF">H9889_09855</name>
</gene>
<dbReference type="SMART" id="SM00671">
    <property type="entry name" value="SEL1"/>
    <property type="match status" value="5"/>
</dbReference>
<evidence type="ECO:0000313" key="2">
    <source>
        <dbReference type="EMBL" id="HIW07611.1"/>
    </source>
</evidence>
<reference evidence="2" key="2">
    <citation type="submission" date="2021-04" db="EMBL/GenBank/DDBJ databases">
        <authorList>
            <person name="Gilroy R."/>
        </authorList>
    </citation>
    <scope>NUCLEOTIDE SEQUENCE</scope>
    <source>
        <strain evidence="2">CHK160-9182</strain>
    </source>
</reference>
<name>A0A9D1Q7J7_9GAMM</name>